<organism evidence="1 2">
    <name type="scientific">Erysiphe neolycopersici</name>
    <dbReference type="NCBI Taxonomy" id="212602"/>
    <lineage>
        <taxon>Eukaryota</taxon>
        <taxon>Fungi</taxon>
        <taxon>Dikarya</taxon>
        <taxon>Ascomycota</taxon>
        <taxon>Pezizomycotina</taxon>
        <taxon>Leotiomycetes</taxon>
        <taxon>Erysiphales</taxon>
        <taxon>Erysiphaceae</taxon>
        <taxon>Erysiphe</taxon>
    </lineage>
</organism>
<dbReference type="Proteomes" id="UP000286134">
    <property type="component" value="Unassembled WGS sequence"/>
</dbReference>
<sequence length="125" mass="13988">MDVDEVIHHDQLLNVTADIVKSSQIERTTDSSKLDTESPKIISIDLNDLHARMGHIAAPSITRLINNTEGYNKITNDDKIDLSNCEICLRSKFTNKINKSMNEHSFDELEKVSSDICGPIAPSTY</sequence>
<gene>
    <name evidence="1" type="ORF">OnM2_023091</name>
</gene>
<proteinExistence type="predicted"/>
<dbReference type="AlphaFoldDB" id="A0A420I238"/>
<name>A0A420I238_9PEZI</name>
<dbReference type="OrthoDB" id="8066415at2759"/>
<evidence type="ECO:0008006" key="3">
    <source>
        <dbReference type="Google" id="ProtNLM"/>
    </source>
</evidence>
<reference evidence="1 2" key="1">
    <citation type="journal article" date="2018" name="BMC Genomics">
        <title>Comparative genome analyses reveal sequence features reflecting distinct modes of host-adaptation between dicot and monocot powdery mildew.</title>
        <authorList>
            <person name="Wu Y."/>
            <person name="Ma X."/>
            <person name="Pan Z."/>
            <person name="Kale S.D."/>
            <person name="Song Y."/>
            <person name="King H."/>
            <person name="Zhang Q."/>
            <person name="Presley C."/>
            <person name="Deng X."/>
            <person name="Wei C.I."/>
            <person name="Xiao S."/>
        </authorList>
    </citation>
    <scope>NUCLEOTIDE SEQUENCE [LARGE SCALE GENOMIC DNA]</scope>
    <source>
        <strain evidence="1">UMSG2</strain>
    </source>
</reference>
<dbReference type="EMBL" id="MCFK01002353">
    <property type="protein sequence ID" value="RKF63762.1"/>
    <property type="molecule type" value="Genomic_DNA"/>
</dbReference>
<comment type="caution">
    <text evidence="1">The sequence shown here is derived from an EMBL/GenBank/DDBJ whole genome shotgun (WGS) entry which is preliminary data.</text>
</comment>
<keyword evidence="2" id="KW-1185">Reference proteome</keyword>
<evidence type="ECO:0000313" key="1">
    <source>
        <dbReference type="EMBL" id="RKF63762.1"/>
    </source>
</evidence>
<protein>
    <recommendedName>
        <fullName evidence="3">GAG-pre-integrase domain-containing protein</fullName>
    </recommendedName>
</protein>
<accession>A0A420I238</accession>
<evidence type="ECO:0000313" key="2">
    <source>
        <dbReference type="Proteomes" id="UP000286134"/>
    </source>
</evidence>